<evidence type="ECO:0000256" key="11">
    <source>
        <dbReference type="ARBA" id="ARBA00022737"/>
    </source>
</evidence>
<accession>A0A1U7U4Z5</accession>
<feature type="binding site" evidence="33">
    <location>
        <position position="289"/>
    </location>
    <ligand>
        <name>ATP</name>
        <dbReference type="ChEBI" id="CHEBI:30616"/>
    </ligand>
</feature>
<keyword evidence="7" id="KW-0723">Serine/threonine-protein kinase</keyword>
<dbReference type="EC" id="2.7.11.1" evidence="4"/>
<dbReference type="GO" id="GO:0048471">
    <property type="term" value="C:perinuclear region of cytoplasm"/>
    <property type="evidence" value="ECO:0007669"/>
    <property type="project" value="UniProtKB-SubCell"/>
</dbReference>
<evidence type="ECO:0000256" key="1">
    <source>
        <dbReference type="ARBA" id="ARBA00004123"/>
    </source>
</evidence>
<dbReference type="InterPro" id="IPR044453">
    <property type="entry name" value="EIF2AK2_DSRM_2"/>
</dbReference>
<evidence type="ECO:0000256" key="23">
    <source>
        <dbReference type="ARBA" id="ARBA00023242"/>
    </source>
</evidence>
<dbReference type="Gene3D" id="3.30.160.20">
    <property type="match status" value="2"/>
</dbReference>
<keyword evidence="19" id="KW-0805">Transcription regulation</keyword>
<evidence type="ECO:0000256" key="13">
    <source>
        <dbReference type="ARBA" id="ARBA00022777"/>
    </source>
</evidence>
<dbReference type="FunFam" id="3.30.200.20:FF:000536">
    <property type="entry name" value="Eukaryotic translation initiation factor 2-alpha kinase 2"/>
    <property type="match status" value="1"/>
</dbReference>
<evidence type="ECO:0000256" key="3">
    <source>
        <dbReference type="ARBA" id="ARBA00011903"/>
    </source>
</evidence>
<evidence type="ECO:0000256" key="9">
    <source>
        <dbReference type="ARBA" id="ARBA00022588"/>
    </source>
</evidence>
<evidence type="ECO:0000256" key="31">
    <source>
        <dbReference type="ARBA" id="ARBA00078605"/>
    </source>
</evidence>
<evidence type="ECO:0000259" key="35">
    <source>
        <dbReference type="PROSITE" id="PS50011"/>
    </source>
</evidence>
<keyword evidence="11" id="KW-0677">Repeat</keyword>
<dbReference type="InterPro" id="IPR050339">
    <property type="entry name" value="CC_SR_Kinase"/>
</dbReference>
<evidence type="ECO:0000256" key="4">
    <source>
        <dbReference type="ARBA" id="ARBA00012513"/>
    </source>
</evidence>
<evidence type="ECO:0000256" key="21">
    <source>
        <dbReference type="ARBA" id="ARBA00023137"/>
    </source>
</evidence>
<dbReference type="SMART" id="SM00220">
    <property type="entry name" value="S_TKc"/>
    <property type="match status" value="1"/>
</dbReference>
<evidence type="ECO:0000256" key="14">
    <source>
        <dbReference type="ARBA" id="ARBA00022840"/>
    </source>
</evidence>
<dbReference type="InterPro" id="IPR014720">
    <property type="entry name" value="dsRBD_dom"/>
</dbReference>
<dbReference type="KEGG" id="csyr:103271654"/>
<dbReference type="SMART" id="SM00358">
    <property type="entry name" value="DSRM"/>
    <property type="match status" value="2"/>
</dbReference>
<evidence type="ECO:0000256" key="27">
    <source>
        <dbReference type="ARBA" id="ARBA00068989"/>
    </source>
</evidence>
<dbReference type="PANTHER" id="PTHR11042:SF163">
    <property type="entry name" value="INTERFERON-INDUCED, DOUBLE-STRANDED RNA-ACTIVATED PROTEIN KINASE"/>
    <property type="match status" value="1"/>
</dbReference>
<evidence type="ECO:0000256" key="17">
    <source>
        <dbReference type="ARBA" id="ARBA00022884"/>
    </source>
</evidence>
<evidence type="ECO:0000256" key="29">
    <source>
        <dbReference type="ARBA" id="ARBA00076023"/>
    </source>
</evidence>
<keyword evidence="22" id="KW-0804">Transcription</keyword>
<protein>
    <recommendedName>
        <fullName evidence="27">Interferon-induced, double-stranded RNA-activated protein kinase</fullName>
        <ecNumber evidence="3">2.7.10.2</ecNumber>
        <ecNumber evidence="4">2.7.11.1</ecNumber>
    </recommendedName>
    <alternativeName>
        <fullName evidence="30">Eukaryotic translation initiation factor 2-alpha kinase 2</fullName>
    </alternativeName>
    <alternativeName>
        <fullName evidence="31">Interferon-inducible RNA-dependent protein kinase</fullName>
    </alternativeName>
    <alternativeName>
        <fullName evidence="28">Protein kinase RNA-activated</fullName>
    </alternativeName>
    <alternativeName>
        <fullName evidence="29">Tyrosine-protein kinase EIF2AK2</fullName>
    </alternativeName>
</protein>
<dbReference type="PROSITE" id="PS00108">
    <property type="entry name" value="PROTEIN_KINASE_ST"/>
    <property type="match status" value="1"/>
</dbReference>
<evidence type="ECO:0000256" key="32">
    <source>
        <dbReference type="PROSITE-ProRule" id="PRU00266"/>
    </source>
</evidence>
<keyword evidence="10" id="KW-0808">Transferase</keyword>
<evidence type="ECO:0000256" key="28">
    <source>
        <dbReference type="ARBA" id="ARBA00075411"/>
    </source>
</evidence>
<evidence type="ECO:0000256" key="22">
    <source>
        <dbReference type="ARBA" id="ARBA00023163"/>
    </source>
</evidence>
<dbReference type="CDD" id="cd19904">
    <property type="entry name" value="DSRM_EIF2AK2_rpt2"/>
    <property type="match status" value="1"/>
</dbReference>
<dbReference type="GO" id="GO:0045087">
    <property type="term" value="P:innate immune response"/>
    <property type="evidence" value="ECO:0007669"/>
    <property type="project" value="UniProtKB-KW"/>
</dbReference>
<evidence type="ECO:0000256" key="18">
    <source>
        <dbReference type="ARBA" id="ARBA00022990"/>
    </source>
</evidence>
<evidence type="ECO:0000256" key="2">
    <source>
        <dbReference type="ARBA" id="ARBA00004556"/>
    </source>
</evidence>
<dbReference type="FunFam" id="3.30.160.20:FF:000045">
    <property type="entry name" value="Eukaryotic translation initiation factor 2-alpha kinase 2"/>
    <property type="match status" value="1"/>
</dbReference>
<comment type="subcellular location">
    <subcellularLocation>
        <location evidence="2">Cytoplasm</location>
        <location evidence="2">Perinuclear region</location>
    </subcellularLocation>
    <subcellularLocation>
        <location evidence="1">Nucleus</location>
    </subcellularLocation>
</comment>
<keyword evidence="8" id="KW-0597">Phosphoprotein</keyword>
<dbReference type="GO" id="GO:0004715">
    <property type="term" value="F:non-membrane spanning protein tyrosine kinase activity"/>
    <property type="evidence" value="ECO:0007669"/>
    <property type="project" value="UniProtKB-EC"/>
</dbReference>
<evidence type="ECO:0000256" key="20">
    <source>
        <dbReference type="ARBA" id="ARBA00023118"/>
    </source>
</evidence>
<feature type="region of interest" description="Disordered" evidence="34">
    <location>
        <begin position="192"/>
        <end position="232"/>
    </location>
</feature>
<keyword evidence="5" id="KW-0963">Cytoplasm</keyword>
<dbReference type="CTD" id="5610"/>
<dbReference type="AlphaFoldDB" id="A0A1U7U4Z5"/>
<evidence type="ECO:0000256" key="19">
    <source>
        <dbReference type="ARBA" id="ARBA00023015"/>
    </source>
</evidence>
<dbReference type="PROSITE" id="PS50137">
    <property type="entry name" value="DS_RBD"/>
    <property type="match status" value="2"/>
</dbReference>
<dbReference type="PANTHER" id="PTHR11042">
    <property type="entry name" value="EUKARYOTIC TRANSLATION INITIATION FACTOR 2-ALPHA KINASE EIF2-ALPHA KINASE -RELATED"/>
    <property type="match status" value="1"/>
</dbReference>
<dbReference type="InterPro" id="IPR011009">
    <property type="entry name" value="Kinase-like_dom_sf"/>
</dbReference>
<dbReference type="SUPFAM" id="SSF56112">
    <property type="entry name" value="Protein kinase-like (PK-like)"/>
    <property type="match status" value="1"/>
</dbReference>
<dbReference type="GO" id="GO:0005634">
    <property type="term" value="C:nucleus"/>
    <property type="evidence" value="ECO:0007669"/>
    <property type="project" value="UniProtKB-SubCell"/>
</dbReference>
<evidence type="ECO:0000256" key="8">
    <source>
        <dbReference type="ARBA" id="ARBA00022553"/>
    </source>
</evidence>
<keyword evidence="37" id="KW-1185">Reference proteome</keyword>
<keyword evidence="9" id="KW-0399">Innate immunity</keyword>
<evidence type="ECO:0000313" key="38">
    <source>
        <dbReference type="RefSeq" id="XP_008067324.1"/>
    </source>
</evidence>
<keyword evidence="20" id="KW-0051">Antiviral defense</keyword>
<evidence type="ECO:0000256" key="7">
    <source>
        <dbReference type="ARBA" id="ARBA00022527"/>
    </source>
</evidence>
<sequence length="549" mass="62598">MASNLSPGFFMEELNKYRQTHGVTVTYREVTKRGPQNDLRFTFQVIIDEKEFPQAEGRTKKEAKNAAAKLAVEMLAKENKPVSRLSLTTAKTSEGSSLGNYVGLMNRVVQKTRLAVSYEQCDLTEQGPKRFHCKCKIDQKEYGVGVGSTKQEAKQLAAKNAYLRVLSEGTGMKVDSMSCGSFSPVPSFETSTSSCASESSRENDFSANASTRNNLNDSSYSMNDHRSNSKKVQRCLAPTFVPPEMKENRYTVEERFSNDFEEIKPIGLGGFGHVFRAKHRIDGKTYVIKRVKYSNEKVKREVKALAQLSHVNIVQYNGCWEGFDYDPESSDYNTKSSNCFTENSMNKSRNFMSRSMTRCLFIQMEFCDRGTLAKWIDDRMGEKPEKALVLEFFEQITTGVDYIHSKNLIHRDLKPLNIFLVDEKQIKIGDFGLVTSLKYDEKRTHNTGTLQYMSPEQISSQEYGKEVDIYALGLILAELLHIPGTYMEKDRIFSHLKNDIFPDVFDSKEKALLKKLLSKKPEDRPNTSEILKALTLWKSSPQKEERNTR</sequence>
<feature type="domain" description="DRBM" evidence="36">
    <location>
        <begin position="100"/>
        <end position="167"/>
    </location>
</feature>
<name>A0A1U7U4Z5_CARSF</name>
<keyword evidence="18" id="KW-0007">Acetylation</keyword>
<dbReference type="Pfam" id="PF00069">
    <property type="entry name" value="Pkinase"/>
    <property type="match status" value="1"/>
</dbReference>
<dbReference type="GO" id="GO:0003725">
    <property type="term" value="F:double-stranded RNA binding"/>
    <property type="evidence" value="ECO:0007669"/>
    <property type="project" value="InterPro"/>
</dbReference>
<dbReference type="InterPro" id="IPR000719">
    <property type="entry name" value="Prot_kinase_dom"/>
</dbReference>
<evidence type="ECO:0000256" key="25">
    <source>
        <dbReference type="ARBA" id="ARBA00047899"/>
    </source>
</evidence>
<dbReference type="InterPro" id="IPR008271">
    <property type="entry name" value="Ser/Thr_kinase_AS"/>
</dbReference>
<feature type="domain" description="DRBM" evidence="36">
    <location>
        <begin position="9"/>
        <end position="77"/>
    </location>
</feature>
<feature type="domain" description="Protein kinase" evidence="35">
    <location>
        <begin position="260"/>
        <end position="536"/>
    </location>
</feature>
<evidence type="ECO:0000256" key="34">
    <source>
        <dbReference type="SAM" id="MobiDB-lite"/>
    </source>
</evidence>
<comment type="catalytic activity">
    <reaction evidence="25">
        <text>L-threonyl-[protein] + ATP = O-phospho-L-threonyl-[protein] + ADP + H(+)</text>
        <dbReference type="Rhea" id="RHEA:46608"/>
        <dbReference type="Rhea" id="RHEA-COMP:11060"/>
        <dbReference type="Rhea" id="RHEA-COMP:11605"/>
        <dbReference type="ChEBI" id="CHEBI:15378"/>
        <dbReference type="ChEBI" id="CHEBI:30013"/>
        <dbReference type="ChEBI" id="CHEBI:30616"/>
        <dbReference type="ChEBI" id="CHEBI:61977"/>
        <dbReference type="ChEBI" id="CHEBI:456216"/>
        <dbReference type="EC" id="2.7.11.1"/>
    </reaction>
</comment>
<evidence type="ECO:0000256" key="10">
    <source>
        <dbReference type="ARBA" id="ARBA00022679"/>
    </source>
</evidence>
<dbReference type="PROSITE" id="PS50011">
    <property type="entry name" value="PROTEIN_KINASE_DOM"/>
    <property type="match status" value="1"/>
</dbReference>
<dbReference type="SUPFAM" id="SSF54768">
    <property type="entry name" value="dsRNA-binding domain-like"/>
    <property type="match status" value="2"/>
</dbReference>
<reference evidence="38" key="1">
    <citation type="submission" date="2025-08" db="UniProtKB">
        <authorList>
            <consortium name="RefSeq"/>
        </authorList>
    </citation>
    <scope>IDENTIFICATION</scope>
</reference>
<gene>
    <name evidence="38" type="primary">EIF2AK2</name>
</gene>
<organism evidence="37 38">
    <name type="scientific">Carlito syrichta</name>
    <name type="common">Philippine tarsier</name>
    <name type="synonym">Tarsius syrichta</name>
    <dbReference type="NCBI Taxonomy" id="1868482"/>
    <lineage>
        <taxon>Eukaryota</taxon>
        <taxon>Metazoa</taxon>
        <taxon>Chordata</taxon>
        <taxon>Craniata</taxon>
        <taxon>Vertebrata</taxon>
        <taxon>Euteleostomi</taxon>
        <taxon>Mammalia</taxon>
        <taxon>Eutheria</taxon>
        <taxon>Euarchontoglires</taxon>
        <taxon>Primates</taxon>
        <taxon>Haplorrhini</taxon>
        <taxon>Tarsiiformes</taxon>
        <taxon>Tarsiidae</taxon>
        <taxon>Carlito</taxon>
    </lineage>
</organism>
<keyword evidence="23" id="KW-0539">Nucleus</keyword>
<dbReference type="EC" id="2.7.10.2" evidence="3"/>
<proteinExistence type="inferred from homology"/>
<dbReference type="Gene3D" id="3.30.200.20">
    <property type="entry name" value="Phosphorylase Kinase, domain 1"/>
    <property type="match status" value="1"/>
</dbReference>
<dbReference type="Gene3D" id="1.10.510.10">
    <property type="entry name" value="Transferase(Phosphotransferase) domain 1"/>
    <property type="match status" value="1"/>
</dbReference>
<dbReference type="GO" id="GO:0005524">
    <property type="term" value="F:ATP binding"/>
    <property type="evidence" value="ECO:0007669"/>
    <property type="project" value="UniProtKB-UniRule"/>
</dbReference>
<keyword evidence="6" id="KW-1017">Isopeptide bond</keyword>
<dbReference type="FunFam" id="1.10.510.10:FF:000251">
    <property type="entry name" value="eukaryotic translation initiation factor 2-alpha kinase 3"/>
    <property type="match status" value="1"/>
</dbReference>
<evidence type="ECO:0000256" key="30">
    <source>
        <dbReference type="ARBA" id="ARBA00076429"/>
    </source>
</evidence>
<keyword evidence="14 33" id="KW-0067">ATP-binding</keyword>
<evidence type="ECO:0000256" key="12">
    <source>
        <dbReference type="ARBA" id="ARBA00022741"/>
    </source>
</evidence>
<evidence type="ECO:0000259" key="36">
    <source>
        <dbReference type="PROSITE" id="PS50137"/>
    </source>
</evidence>
<keyword evidence="12 33" id="KW-0547">Nucleotide-binding</keyword>
<keyword evidence="17 32" id="KW-0694">RNA-binding</keyword>
<feature type="compositionally biased region" description="Polar residues" evidence="34">
    <location>
        <begin position="205"/>
        <end position="222"/>
    </location>
</feature>
<dbReference type="GO" id="GO:0051607">
    <property type="term" value="P:defense response to virus"/>
    <property type="evidence" value="ECO:0007669"/>
    <property type="project" value="UniProtKB-KW"/>
</dbReference>
<evidence type="ECO:0000256" key="5">
    <source>
        <dbReference type="ARBA" id="ARBA00022490"/>
    </source>
</evidence>
<dbReference type="RefSeq" id="XP_008067324.1">
    <property type="nucleotide sequence ID" value="XM_008069133.2"/>
</dbReference>
<dbReference type="Pfam" id="PF00035">
    <property type="entry name" value="dsrm"/>
    <property type="match status" value="2"/>
</dbReference>
<dbReference type="GeneID" id="103271654"/>
<evidence type="ECO:0000256" key="16">
    <source>
        <dbReference type="ARBA" id="ARBA00022859"/>
    </source>
</evidence>
<comment type="catalytic activity">
    <reaction evidence="26">
        <text>L-seryl-[protein] + ATP = O-phospho-L-seryl-[protein] + ADP + H(+)</text>
        <dbReference type="Rhea" id="RHEA:17989"/>
        <dbReference type="Rhea" id="RHEA-COMP:9863"/>
        <dbReference type="Rhea" id="RHEA-COMP:11604"/>
        <dbReference type="ChEBI" id="CHEBI:15378"/>
        <dbReference type="ChEBI" id="CHEBI:29999"/>
        <dbReference type="ChEBI" id="CHEBI:30616"/>
        <dbReference type="ChEBI" id="CHEBI:83421"/>
        <dbReference type="ChEBI" id="CHEBI:456216"/>
        <dbReference type="EC" id="2.7.11.1"/>
    </reaction>
</comment>
<dbReference type="InterPro" id="IPR017441">
    <property type="entry name" value="Protein_kinase_ATP_BS"/>
</dbReference>
<keyword evidence="15" id="KW-0832">Ubl conjugation</keyword>
<comment type="similarity">
    <text evidence="24">Belongs to the protein kinase superfamily. Ser/Thr protein kinase family. GCN2 subfamily.</text>
</comment>
<dbReference type="Proteomes" id="UP000189704">
    <property type="component" value="Unplaced"/>
</dbReference>
<evidence type="ECO:0000313" key="37">
    <source>
        <dbReference type="Proteomes" id="UP000189704"/>
    </source>
</evidence>
<keyword evidence="13 38" id="KW-0418">Kinase</keyword>
<evidence type="ECO:0000256" key="24">
    <source>
        <dbReference type="ARBA" id="ARBA00037982"/>
    </source>
</evidence>
<evidence type="ECO:0000256" key="26">
    <source>
        <dbReference type="ARBA" id="ARBA00048679"/>
    </source>
</evidence>
<keyword evidence="21" id="KW-0829">Tyrosine-protein kinase</keyword>
<dbReference type="PROSITE" id="PS00107">
    <property type="entry name" value="PROTEIN_KINASE_ATP"/>
    <property type="match status" value="1"/>
</dbReference>
<dbReference type="GO" id="GO:0004694">
    <property type="term" value="F:eukaryotic translation initiation factor 2alpha kinase activity"/>
    <property type="evidence" value="ECO:0007669"/>
    <property type="project" value="TreeGrafter"/>
</dbReference>
<evidence type="ECO:0000256" key="15">
    <source>
        <dbReference type="ARBA" id="ARBA00022843"/>
    </source>
</evidence>
<dbReference type="OrthoDB" id="341578at2759"/>
<keyword evidence="16" id="KW-0391">Immunity</keyword>
<evidence type="ECO:0000256" key="6">
    <source>
        <dbReference type="ARBA" id="ARBA00022499"/>
    </source>
</evidence>
<evidence type="ECO:0000256" key="33">
    <source>
        <dbReference type="PROSITE-ProRule" id="PRU10141"/>
    </source>
</evidence>